<organism evidence="1 2">
    <name type="scientific">Parachitinimonas caeni</name>
    <dbReference type="NCBI Taxonomy" id="3031301"/>
    <lineage>
        <taxon>Bacteria</taxon>
        <taxon>Pseudomonadati</taxon>
        <taxon>Pseudomonadota</taxon>
        <taxon>Betaproteobacteria</taxon>
        <taxon>Neisseriales</taxon>
        <taxon>Chitinibacteraceae</taxon>
        <taxon>Parachitinimonas</taxon>
    </lineage>
</organism>
<comment type="caution">
    <text evidence="1">The sequence shown here is derived from an EMBL/GenBank/DDBJ whole genome shotgun (WGS) entry which is preliminary data.</text>
</comment>
<protein>
    <submittedName>
        <fullName evidence="1">Uncharacterized protein</fullName>
    </submittedName>
</protein>
<sequence>MQIAHIQVHLRIIGEASCGDQISHTARLEVGYPIQADVLQLRPTDLHLQFNRRALRKAIVSLQAKGGIAGETGFGGEEQGLAVGSEAGCAVFGAEDA</sequence>
<accession>A0ABT7E3J6</accession>
<gene>
    <name evidence="1" type="ORF">PZA18_22825</name>
</gene>
<reference evidence="1" key="1">
    <citation type="submission" date="2023-03" db="EMBL/GenBank/DDBJ databases">
        <title>Chitinimonas shenzhenensis gen. nov., sp. nov., a novel member of family Burkholderiaceae isolated from activated sludge collected in Shen Zhen, China.</title>
        <authorList>
            <person name="Wang X."/>
        </authorList>
    </citation>
    <scope>NUCLEOTIDE SEQUENCE</scope>
    <source>
        <strain evidence="1">DQS-5</strain>
    </source>
</reference>
<dbReference type="Proteomes" id="UP001172778">
    <property type="component" value="Unassembled WGS sequence"/>
</dbReference>
<proteinExistence type="predicted"/>
<feature type="non-terminal residue" evidence="1">
    <location>
        <position position="97"/>
    </location>
</feature>
<keyword evidence="2" id="KW-1185">Reference proteome</keyword>
<dbReference type="RefSeq" id="WP_284103201.1">
    <property type="nucleotide sequence ID" value="NZ_JARRAF010000060.1"/>
</dbReference>
<evidence type="ECO:0000313" key="2">
    <source>
        <dbReference type="Proteomes" id="UP001172778"/>
    </source>
</evidence>
<evidence type="ECO:0000313" key="1">
    <source>
        <dbReference type="EMBL" id="MDK2126881.1"/>
    </source>
</evidence>
<name>A0ABT7E3J6_9NEIS</name>
<dbReference type="EMBL" id="JARRAF010000060">
    <property type="protein sequence ID" value="MDK2126881.1"/>
    <property type="molecule type" value="Genomic_DNA"/>
</dbReference>